<feature type="compositionally biased region" description="Basic and acidic residues" evidence="1">
    <location>
        <begin position="1"/>
        <end position="10"/>
    </location>
</feature>
<reference evidence="2" key="1">
    <citation type="submission" date="2020-02" db="EMBL/GenBank/DDBJ databases">
        <authorList>
            <person name="Meier V. D."/>
        </authorList>
    </citation>
    <scope>NUCLEOTIDE SEQUENCE</scope>
    <source>
        <strain evidence="2">AVDCRST_MAG64</strain>
    </source>
</reference>
<evidence type="ECO:0000256" key="1">
    <source>
        <dbReference type="SAM" id="MobiDB-lite"/>
    </source>
</evidence>
<dbReference type="EMBL" id="CADCUQ010000013">
    <property type="protein sequence ID" value="CAA9372563.1"/>
    <property type="molecule type" value="Genomic_DNA"/>
</dbReference>
<feature type="compositionally biased region" description="Low complexity" evidence="1">
    <location>
        <begin position="11"/>
        <end position="20"/>
    </location>
</feature>
<name>A0A6J4MYM9_9BACT</name>
<feature type="compositionally biased region" description="Basic and acidic residues" evidence="1">
    <location>
        <begin position="55"/>
        <end position="70"/>
    </location>
</feature>
<feature type="non-terminal residue" evidence="2">
    <location>
        <position position="1"/>
    </location>
</feature>
<evidence type="ECO:0000313" key="2">
    <source>
        <dbReference type="EMBL" id="CAA9372563.1"/>
    </source>
</evidence>
<accession>A0A6J4MYM9</accession>
<proteinExistence type="predicted"/>
<protein>
    <submittedName>
        <fullName evidence="2">Uncharacterized protein</fullName>
    </submittedName>
</protein>
<feature type="non-terminal residue" evidence="2">
    <location>
        <position position="101"/>
    </location>
</feature>
<organism evidence="2">
    <name type="scientific">uncultured Phycisphaerae bacterium</name>
    <dbReference type="NCBI Taxonomy" id="904963"/>
    <lineage>
        <taxon>Bacteria</taxon>
        <taxon>Pseudomonadati</taxon>
        <taxon>Planctomycetota</taxon>
        <taxon>Phycisphaerae</taxon>
        <taxon>environmental samples</taxon>
    </lineage>
</organism>
<gene>
    <name evidence="2" type="ORF">AVDCRST_MAG64-51</name>
</gene>
<sequence>PDRRAVRDRPQAAPAVGRRPAPGRRRAGGGHPVPVPAGQRDRPPLLPGVPAPPADPRDHGRLQHHDDAGREPQPAEGAEPGRPVRGRGDGGQGVEHPADRL</sequence>
<dbReference type="AlphaFoldDB" id="A0A6J4MYM9"/>
<feature type="compositionally biased region" description="Pro residues" evidence="1">
    <location>
        <begin position="44"/>
        <end position="54"/>
    </location>
</feature>
<feature type="region of interest" description="Disordered" evidence="1">
    <location>
        <begin position="1"/>
        <end position="101"/>
    </location>
</feature>